<proteinExistence type="inferred from homology"/>
<evidence type="ECO:0000256" key="8">
    <source>
        <dbReference type="ARBA" id="ARBA00023288"/>
    </source>
</evidence>
<dbReference type="RefSeq" id="XP_003676157.1">
    <property type="nucleotide sequence ID" value="XM_003676109.1"/>
</dbReference>
<feature type="transmembrane region" description="Helical" evidence="11 12">
    <location>
        <begin position="41"/>
        <end position="60"/>
    </location>
</feature>
<evidence type="ECO:0000256" key="2">
    <source>
        <dbReference type="ARBA" id="ARBA00022679"/>
    </source>
</evidence>
<feature type="transmembrane region" description="Helical" evidence="11 12">
    <location>
        <begin position="164"/>
        <end position="186"/>
    </location>
</feature>
<evidence type="ECO:0000259" key="13">
    <source>
        <dbReference type="Pfam" id="PF01529"/>
    </source>
</evidence>
<dbReference type="InterPro" id="IPR001594">
    <property type="entry name" value="Palmitoyltrfase_DHHC"/>
</dbReference>
<sequence>MPVKLKYPWMGVVIPCLLTSFIGYSAHIFVLANFMSWKLQLWFQSSLTMLWISYALAIFTNPGRPAKSFKPLKKEWTHFCKKCQLFKPERAHHCKTCNQCVLMMDHHCPWTMNCVGFKNFPHFLRFLFWVVVTTGFLLYQLLKRTIYLWGVKDLPSYLFEKTEITFLIILIPMDGFVLITVALLFIRCLSNQIIGGKTQIESWELERLENLYYRKKLLPQLLVNLWEIYPNEKTPENKVLAKKLQERGRKVRFENIVTFPYDLDIWSNALTVLGSPVQWLWLFGGPDSDGMHFKKNELALYEEGAAIEDLLLSLPWPPDGGRNFIQQKGTNVESITENGEQVIRQRNFENDNSYRKTWNNDWGENLEDFGVDVDVE</sequence>
<dbReference type="InParanoid" id="G0VE05"/>
<gene>
    <name evidence="14" type="primary">NCAS0D02140</name>
    <name evidence="11" type="synonym">PFA4</name>
    <name evidence="14" type="ordered locus">NCAS_0D02140</name>
</gene>
<name>G0VE05_NAUCA</name>
<dbReference type="OMA" id="TMNCVGY"/>
<feature type="domain" description="Palmitoyltransferase DHHC" evidence="13">
    <location>
        <begin position="77"/>
        <end position="204"/>
    </location>
</feature>
<evidence type="ECO:0000313" key="14">
    <source>
        <dbReference type="EMBL" id="CCC69795.1"/>
    </source>
</evidence>
<evidence type="ECO:0000256" key="1">
    <source>
        <dbReference type="ARBA" id="ARBA00004141"/>
    </source>
</evidence>
<dbReference type="HOGENOM" id="CLU_027721_8_0_1"/>
<dbReference type="eggNOG" id="KOG1314">
    <property type="taxonomic scope" value="Eukaryota"/>
</dbReference>
<dbReference type="EC" id="2.3.1.225" evidence="11"/>
<keyword evidence="7 11" id="KW-0564">Palmitate</keyword>
<dbReference type="KEGG" id="ncs:NCAS_0D02140"/>
<dbReference type="AlphaFoldDB" id="G0VE05"/>
<dbReference type="FunCoup" id="G0VE05">
    <property type="interactions" value="44"/>
</dbReference>
<dbReference type="HAMAP" id="MF_03199">
    <property type="entry name" value="DHHC_PAT_PFA4"/>
    <property type="match status" value="1"/>
</dbReference>
<reference key="2">
    <citation type="submission" date="2011-08" db="EMBL/GenBank/DDBJ databases">
        <title>Genome sequence of Naumovozyma castellii.</title>
        <authorList>
            <person name="Gordon J.L."/>
            <person name="Armisen D."/>
            <person name="Proux-Wera E."/>
            <person name="OhEigeartaigh S.S."/>
            <person name="Byrne K.P."/>
            <person name="Wolfe K.H."/>
        </authorList>
    </citation>
    <scope>NUCLEOTIDE SEQUENCE</scope>
    <source>
        <strain>Type strain:CBS 4309</strain>
    </source>
</reference>
<accession>G0VE05</accession>
<protein>
    <recommendedName>
        <fullName evidence="11">Palmitoyltransferase PFA4</fullName>
        <ecNumber evidence="11">2.3.1.225</ecNumber>
    </recommendedName>
    <alternativeName>
        <fullName evidence="11">Protein S-acyltransferase</fullName>
        <shortName evidence="11">PAT</shortName>
    </alternativeName>
    <alternativeName>
        <fullName evidence="11">Protein fatty acyltransferase 4</fullName>
    </alternativeName>
</protein>
<comment type="similarity">
    <text evidence="11">Belongs to the DHHC palmitoyltransferase family. PFA4 subfamily.</text>
</comment>
<evidence type="ECO:0000256" key="11">
    <source>
        <dbReference type="HAMAP-Rule" id="MF_03199"/>
    </source>
</evidence>
<comment type="function">
    <text evidence="11">Mediates the reversible addition of palmitate to target proteins, thereby regulating their membrane association and biological function.</text>
</comment>
<organism evidence="14 15">
    <name type="scientific">Naumovozyma castellii</name>
    <name type="common">Yeast</name>
    <name type="synonym">Saccharomyces castellii</name>
    <dbReference type="NCBI Taxonomy" id="27288"/>
    <lineage>
        <taxon>Eukaryota</taxon>
        <taxon>Fungi</taxon>
        <taxon>Dikarya</taxon>
        <taxon>Ascomycota</taxon>
        <taxon>Saccharomycotina</taxon>
        <taxon>Saccharomycetes</taxon>
        <taxon>Saccharomycetales</taxon>
        <taxon>Saccharomycetaceae</taxon>
        <taxon>Naumovozyma</taxon>
    </lineage>
</organism>
<dbReference type="STRING" id="1064592.G0VE05"/>
<evidence type="ECO:0000256" key="7">
    <source>
        <dbReference type="ARBA" id="ARBA00023139"/>
    </source>
</evidence>
<feature type="active site" description="S-palmitoyl cysteine intermediate" evidence="11">
    <location>
        <position position="108"/>
    </location>
</feature>
<keyword evidence="15" id="KW-1185">Reference proteome</keyword>
<reference evidence="14 15" key="1">
    <citation type="journal article" date="2011" name="Proc. Natl. Acad. Sci. U.S.A.">
        <title>Evolutionary erosion of yeast sex chromosomes by mating-type switching accidents.</title>
        <authorList>
            <person name="Gordon J.L."/>
            <person name="Armisen D."/>
            <person name="Proux-Wera E."/>
            <person name="Oheigeartaigh S.S."/>
            <person name="Byrne K.P."/>
            <person name="Wolfe K.H."/>
        </authorList>
    </citation>
    <scope>NUCLEOTIDE SEQUENCE [LARGE SCALE GENOMIC DNA]</scope>
    <source>
        <strain evidence="15">ATCC 76901 / BCRC 22586 / CBS 4309 / NBRC 1992 / NRRL Y-12630</strain>
    </source>
</reference>
<dbReference type="PANTHER" id="PTHR12246">
    <property type="entry name" value="PALMITOYLTRANSFERASE ZDHHC16"/>
    <property type="match status" value="1"/>
</dbReference>
<evidence type="ECO:0000256" key="10">
    <source>
        <dbReference type="ARBA" id="ARBA00048048"/>
    </source>
</evidence>
<keyword evidence="3 11" id="KW-0812">Transmembrane</keyword>
<evidence type="ECO:0000256" key="3">
    <source>
        <dbReference type="ARBA" id="ARBA00022692"/>
    </source>
</evidence>
<dbReference type="GO" id="GO:0019706">
    <property type="term" value="F:protein-cysteine S-palmitoyltransferase activity"/>
    <property type="evidence" value="ECO:0007669"/>
    <property type="project" value="UniProtKB-UniRule"/>
</dbReference>
<dbReference type="GeneID" id="96903402"/>
<dbReference type="OrthoDB" id="331948at2759"/>
<evidence type="ECO:0000256" key="6">
    <source>
        <dbReference type="ARBA" id="ARBA00023136"/>
    </source>
</evidence>
<comment type="catalytic activity">
    <reaction evidence="10 11 12">
        <text>L-cysteinyl-[protein] + hexadecanoyl-CoA = S-hexadecanoyl-L-cysteinyl-[protein] + CoA</text>
        <dbReference type="Rhea" id="RHEA:36683"/>
        <dbReference type="Rhea" id="RHEA-COMP:10131"/>
        <dbReference type="Rhea" id="RHEA-COMP:11032"/>
        <dbReference type="ChEBI" id="CHEBI:29950"/>
        <dbReference type="ChEBI" id="CHEBI:57287"/>
        <dbReference type="ChEBI" id="CHEBI:57379"/>
        <dbReference type="ChEBI" id="CHEBI:74151"/>
        <dbReference type="EC" id="2.3.1.225"/>
    </reaction>
</comment>
<comment type="domain">
    <text evidence="11 12">The DHHC domain is required for palmitoyltransferase activity.</text>
</comment>
<dbReference type="PROSITE" id="PS50216">
    <property type="entry name" value="DHHC"/>
    <property type="match status" value="1"/>
</dbReference>
<keyword evidence="2 11" id="KW-0808">Transferase</keyword>
<dbReference type="Proteomes" id="UP000001640">
    <property type="component" value="Chromosome 4"/>
</dbReference>
<evidence type="ECO:0000256" key="4">
    <source>
        <dbReference type="ARBA" id="ARBA00022824"/>
    </source>
</evidence>
<dbReference type="EMBL" id="HE576755">
    <property type="protein sequence ID" value="CCC69795.1"/>
    <property type="molecule type" value="Genomic_DNA"/>
</dbReference>
<keyword evidence="9 11" id="KW-0012">Acyltransferase</keyword>
<evidence type="ECO:0000256" key="9">
    <source>
        <dbReference type="ARBA" id="ARBA00023315"/>
    </source>
</evidence>
<comment type="subcellular location">
    <subcellularLocation>
        <location evidence="11">Endoplasmic reticulum membrane</location>
        <topology evidence="11">Multi-pass membrane protein</topology>
    </subcellularLocation>
    <subcellularLocation>
        <location evidence="1">Membrane</location>
        <topology evidence="1">Multi-pass membrane protein</topology>
    </subcellularLocation>
</comment>
<feature type="transmembrane region" description="Helical" evidence="11 12">
    <location>
        <begin position="12"/>
        <end position="35"/>
    </location>
</feature>
<keyword evidence="8 11" id="KW-0449">Lipoprotein</keyword>
<evidence type="ECO:0000313" key="15">
    <source>
        <dbReference type="Proteomes" id="UP000001640"/>
    </source>
</evidence>
<dbReference type="InterPro" id="IPR033682">
    <property type="entry name" value="PFA4"/>
</dbReference>
<keyword evidence="4 11" id="KW-0256">Endoplasmic reticulum</keyword>
<keyword evidence="5 11" id="KW-1133">Transmembrane helix</keyword>
<evidence type="ECO:0000256" key="5">
    <source>
        <dbReference type="ARBA" id="ARBA00022989"/>
    </source>
</evidence>
<dbReference type="Pfam" id="PF01529">
    <property type="entry name" value="DHHC"/>
    <property type="match status" value="1"/>
</dbReference>
<feature type="transmembrane region" description="Helical" evidence="11 12">
    <location>
        <begin position="123"/>
        <end position="142"/>
    </location>
</feature>
<keyword evidence="6 11" id="KW-0472">Membrane</keyword>
<evidence type="ECO:0000256" key="12">
    <source>
        <dbReference type="RuleBase" id="RU079119"/>
    </source>
</evidence>
<dbReference type="GO" id="GO:0005789">
    <property type="term" value="C:endoplasmic reticulum membrane"/>
    <property type="evidence" value="ECO:0007669"/>
    <property type="project" value="UniProtKB-SubCell"/>
</dbReference>
<dbReference type="InterPro" id="IPR039859">
    <property type="entry name" value="PFA4/ZDH16/20/ERF2-like"/>
</dbReference>